<name>A0AAD6VHX2_9AGAR</name>
<dbReference type="InterPro" id="IPR027417">
    <property type="entry name" value="P-loop_NTPase"/>
</dbReference>
<feature type="region of interest" description="Disordered" evidence="1">
    <location>
        <begin position="1"/>
        <end position="38"/>
    </location>
</feature>
<reference evidence="2" key="1">
    <citation type="submission" date="2023-03" db="EMBL/GenBank/DDBJ databases">
        <title>Massive genome expansion in bonnet fungi (Mycena s.s.) driven by repeated elements and novel gene families across ecological guilds.</title>
        <authorList>
            <consortium name="Lawrence Berkeley National Laboratory"/>
            <person name="Harder C.B."/>
            <person name="Miyauchi S."/>
            <person name="Viragh M."/>
            <person name="Kuo A."/>
            <person name="Thoen E."/>
            <person name="Andreopoulos B."/>
            <person name="Lu D."/>
            <person name="Skrede I."/>
            <person name="Drula E."/>
            <person name="Henrissat B."/>
            <person name="Morin E."/>
            <person name="Kohler A."/>
            <person name="Barry K."/>
            <person name="LaButti K."/>
            <person name="Morin E."/>
            <person name="Salamov A."/>
            <person name="Lipzen A."/>
            <person name="Mereny Z."/>
            <person name="Hegedus B."/>
            <person name="Baldrian P."/>
            <person name="Stursova M."/>
            <person name="Weitz H."/>
            <person name="Taylor A."/>
            <person name="Grigoriev I.V."/>
            <person name="Nagy L.G."/>
            <person name="Martin F."/>
            <person name="Kauserud H."/>
        </authorList>
    </citation>
    <scope>NUCLEOTIDE SEQUENCE</scope>
    <source>
        <strain evidence="2">9144</strain>
    </source>
</reference>
<proteinExistence type="predicted"/>
<protein>
    <recommendedName>
        <fullName evidence="4">G domain-containing protein</fullName>
    </recommendedName>
</protein>
<dbReference type="Proteomes" id="UP001219525">
    <property type="component" value="Unassembled WGS sequence"/>
</dbReference>
<evidence type="ECO:0000313" key="2">
    <source>
        <dbReference type="EMBL" id="KAJ7213489.1"/>
    </source>
</evidence>
<evidence type="ECO:0000313" key="3">
    <source>
        <dbReference type="Proteomes" id="UP001219525"/>
    </source>
</evidence>
<dbReference type="SUPFAM" id="SSF52540">
    <property type="entry name" value="P-loop containing nucleoside triphosphate hydrolases"/>
    <property type="match status" value="1"/>
</dbReference>
<dbReference type="Gene3D" id="3.40.50.300">
    <property type="entry name" value="P-loop containing nucleotide triphosphate hydrolases"/>
    <property type="match status" value="1"/>
</dbReference>
<accession>A0AAD6VHX2</accession>
<gene>
    <name evidence="2" type="ORF">GGX14DRAFT_519065</name>
</gene>
<comment type="caution">
    <text evidence="2">The sequence shown here is derived from an EMBL/GenBank/DDBJ whole genome shotgun (WGS) entry which is preliminary data.</text>
</comment>
<evidence type="ECO:0000256" key="1">
    <source>
        <dbReference type="SAM" id="MobiDB-lite"/>
    </source>
</evidence>
<evidence type="ECO:0008006" key="4">
    <source>
        <dbReference type="Google" id="ProtNLM"/>
    </source>
</evidence>
<feature type="compositionally biased region" description="Basic residues" evidence="1">
    <location>
        <begin position="1"/>
        <end position="11"/>
    </location>
</feature>
<dbReference type="EMBL" id="JARJCW010000021">
    <property type="protein sequence ID" value="KAJ7213489.1"/>
    <property type="molecule type" value="Genomic_DNA"/>
</dbReference>
<sequence>MRHFFFRRKNTAKYSPATPNVKPMASKSKKRVSPDAKAPTPFDVRATCSKFRILVIGKANAGKTTLLKKVCDSIDDPEIFSPSGEKIDPKIVEASRRRGEHDITNQLVFKSNPGYIFHDSRGFESGTADEIEQVKAFIAERAKTDNLSQQLHAIWYCLPTDTNRPVTKAEEEFFNTGVRGQVPLIAIFTKIDGLEDSAFTELQNAGYNFDKATKKLARKTREMLTATCREPLEQTQYPPSEYVQLGGDFPADDESDTLTLSAVDMRQADTNCKELIKKTAAIISDDALRMLFVSVQQNNIGLSVRYAASK</sequence>
<organism evidence="2 3">
    <name type="scientific">Mycena pura</name>
    <dbReference type="NCBI Taxonomy" id="153505"/>
    <lineage>
        <taxon>Eukaryota</taxon>
        <taxon>Fungi</taxon>
        <taxon>Dikarya</taxon>
        <taxon>Basidiomycota</taxon>
        <taxon>Agaricomycotina</taxon>
        <taxon>Agaricomycetes</taxon>
        <taxon>Agaricomycetidae</taxon>
        <taxon>Agaricales</taxon>
        <taxon>Marasmiineae</taxon>
        <taxon>Mycenaceae</taxon>
        <taxon>Mycena</taxon>
    </lineage>
</organism>
<dbReference type="CDD" id="cd00882">
    <property type="entry name" value="Ras_like_GTPase"/>
    <property type="match status" value="1"/>
</dbReference>
<keyword evidence="3" id="KW-1185">Reference proteome</keyword>
<dbReference type="AlphaFoldDB" id="A0AAD6VHX2"/>